<dbReference type="Pfam" id="PF01112">
    <property type="entry name" value="Asparaginase_2"/>
    <property type="match status" value="1"/>
</dbReference>
<dbReference type="RefSeq" id="XP_002680590.1">
    <property type="nucleotide sequence ID" value="XM_002680544.1"/>
</dbReference>
<dbReference type="AlphaFoldDB" id="D2V5S6"/>
<gene>
    <name evidence="2" type="ORF">NAEGRDRAFT_64187</name>
</gene>
<dbReference type="KEGG" id="ngr:NAEGRDRAFT_64187"/>
<dbReference type="SUPFAM" id="SSF56235">
    <property type="entry name" value="N-terminal nucleophile aminohydrolases (Ntn hydrolases)"/>
    <property type="match status" value="1"/>
</dbReference>
<dbReference type="OrthoDB" id="2262349at2759"/>
<dbReference type="InParanoid" id="D2V5S6"/>
<dbReference type="STRING" id="5762.D2V5S6"/>
<protein>
    <submittedName>
        <fullName evidence="2">Predicted protein</fullName>
    </submittedName>
</protein>
<dbReference type="PANTHER" id="PTHR10188:SF8">
    <property type="entry name" value="THREONINE ASPARTASE 1"/>
    <property type="match status" value="1"/>
</dbReference>
<sequence>MINNNHIIIDQQEDPSDHHLIDNNTTTINNDNNDNNDNNTTTTTTTSTTTTTTNTNESINGLKVKSNSLIGSKFKDDEEQLDVMEIMLLNTFNNENENNLIKYLNNNHLNLLNNSIELAINYQLPLLYYDEDEDDVYFIAVHCGAGYHSINNNNLYRNLMKQSIQQTINQYFNNLNNLNNSVSSGGISLKYSGRIGEASIYGSGCYSDTKYVQDSDNDNFIQIASNFSGIGEDIMLNQMSNYLVDKIFEIPMEQALFSIYGNLINFTNERKIGCLSCKVTDYDQLEFGYTFSTESMGIAFDYSNNLKNDNFNSIFRNQSNNGIELNVKYINLNK</sequence>
<dbReference type="VEuPathDB" id="AmoebaDB:NAEGRDRAFT_64187"/>
<organism evidence="3">
    <name type="scientific">Naegleria gruberi</name>
    <name type="common">Amoeba</name>
    <dbReference type="NCBI Taxonomy" id="5762"/>
    <lineage>
        <taxon>Eukaryota</taxon>
        <taxon>Discoba</taxon>
        <taxon>Heterolobosea</taxon>
        <taxon>Tetramitia</taxon>
        <taxon>Eutetramitia</taxon>
        <taxon>Vahlkampfiidae</taxon>
        <taxon>Naegleria</taxon>
    </lineage>
</organism>
<dbReference type="GO" id="GO:0051604">
    <property type="term" value="P:protein maturation"/>
    <property type="evidence" value="ECO:0007669"/>
    <property type="project" value="TreeGrafter"/>
</dbReference>
<dbReference type="GO" id="GO:0004298">
    <property type="term" value="F:threonine-type endopeptidase activity"/>
    <property type="evidence" value="ECO:0007669"/>
    <property type="project" value="TreeGrafter"/>
</dbReference>
<dbReference type="GO" id="GO:0005737">
    <property type="term" value="C:cytoplasm"/>
    <property type="evidence" value="ECO:0007669"/>
    <property type="project" value="TreeGrafter"/>
</dbReference>
<evidence type="ECO:0000313" key="2">
    <source>
        <dbReference type="EMBL" id="EFC47846.1"/>
    </source>
</evidence>
<dbReference type="GeneID" id="8849260"/>
<dbReference type="PANTHER" id="PTHR10188">
    <property type="entry name" value="L-ASPARAGINASE"/>
    <property type="match status" value="1"/>
</dbReference>
<dbReference type="EMBL" id="GG738853">
    <property type="protein sequence ID" value="EFC47846.1"/>
    <property type="molecule type" value="Genomic_DNA"/>
</dbReference>
<dbReference type="InterPro" id="IPR000246">
    <property type="entry name" value="Peptidase_T2"/>
</dbReference>
<dbReference type="InterPro" id="IPR029055">
    <property type="entry name" value="Ntn_hydrolases_N"/>
</dbReference>
<keyword evidence="3" id="KW-1185">Reference proteome</keyword>
<name>D2V5S6_NAEGR</name>
<reference evidence="2 3" key="1">
    <citation type="journal article" date="2010" name="Cell">
        <title>The genome of Naegleria gruberi illuminates early eukaryotic versatility.</title>
        <authorList>
            <person name="Fritz-Laylin L.K."/>
            <person name="Prochnik S.E."/>
            <person name="Ginger M.L."/>
            <person name="Dacks J.B."/>
            <person name="Carpenter M.L."/>
            <person name="Field M.C."/>
            <person name="Kuo A."/>
            <person name="Paredez A."/>
            <person name="Chapman J."/>
            <person name="Pham J."/>
            <person name="Shu S."/>
            <person name="Neupane R."/>
            <person name="Cipriano M."/>
            <person name="Mancuso J."/>
            <person name="Tu H."/>
            <person name="Salamov A."/>
            <person name="Lindquist E."/>
            <person name="Shapiro H."/>
            <person name="Lucas S."/>
            <person name="Grigoriev I.V."/>
            <person name="Cande W.Z."/>
            <person name="Fulton C."/>
            <person name="Rokhsar D.S."/>
            <person name="Dawson S.C."/>
        </authorList>
    </citation>
    <scope>NUCLEOTIDE SEQUENCE [LARGE SCALE GENOMIC DNA]</scope>
    <source>
        <strain evidence="2 3">NEG-M</strain>
    </source>
</reference>
<accession>D2V5S6</accession>
<evidence type="ECO:0000313" key="3">
    <source>
        <dbReference type="Proteomes" id="UP000006671"/>
    </source>
</evidence>
<feature type="region of interest" description="Disordered" evidence="1">
    <location>
        <begin position="23"/>
        <end position="56"/>
    </location>
</feature>
<dbReference type="Gene3D" id="3.60.20.30">
    <property type="entry name" value="(Glycosyl)asparaginase"/>
    <property type="match status" value="1"/>
</dbReference>
<evidence type="ECO:0000256" key="1">
    <source>
        <dbReference type="SAM" id="MobiDB-lite"/>
    </source>
</evidence>
<dbReference type="Proteomes" id="UP000006671">
    <property type="component" value="Unassembled WGS sequence"/>
</dbReference>
<proteinExistence type="predicted"/>